<evidence type="ECO:0000313" key="2">
    <source>
        <dbReference type="Proteomes" id="UP001061361"/>
    </source>
</evidence>
<sequence length="201" mass="21002">MSAVGAQVAHATSLVGSDYPNDISATISSTLAGTSLTLQVTNTSGVESYLTSLAFQVPSGLGLTFDGAFLADGTTPLIHQQNENTTYEWTFGTVTGNDVGNREAVRPYKDSVNFGLFTDGGFLGGKKVIGIADGDTAIFMFTVTDGSFTGLEPFLARFQAVWDGDSLDGSDIATPTPIPGAAWLLGTGLFGLVGLRRKFRS</sequence>
<evidence type="ECO:0000313" key="1">
    <source>
        <dbReference type="EMBL" id="BDQ33469.1"/>
    </source>
</evidence>
<evidence type="ECO:0008006" key="3">
    <source>
        <dbReference type="Google" id="ProtNLM"/>
    </source>
</evidence>
<protein>
    <recommendedName>
        <fullName evidence="3">PEP-CTERM protein-sorting domain-containing protein</fullName>
    </recommendedName>
</protein>
<gene>
    <name evidence="1" type="ORF">JCM14722_10110</name>
</gene>
<accession>A0ABN6RRB0</accession>
<dbReference type="Proteomes" id="UP001061361">
    <property type="component" value="Chromosome"/>
</dbReference>
<keyword evidence="2" id="KW-1185">Reference proteome</keyword>
<organism evidence="1 2">
    <name type="scientific">Pseudodesulfovibrio portus</name>
    <dbReference type="NCBI Taxonomy" id="231439"/>
    <lineage>
        <taxon>Bacteria</taxon>
        <taxon>Pseudomonadati</taxon>
        <taxon>Thermodesulfobacteriota</taxon>
        <taxon>Desulfovibrionia</taxon>
        <taxon>Desulfovibrionales</taxon>
        <taxon>Desulfovibrionaceae</taxon>
    </lineage>
</organism>
<proteinExistence type="predicted"/>
<reference evidence="1" key="1">
    <citation type="submission" date="2022-08" db="EMBL/GenBank/DDBJ databases">
        <title>Genome Sequence of the sulphate-reducing bacterium, Pseudodesulfovibrio portus JCM14722.</title>
        <authorList>
            <person name="Kondo R."/>
            <person name="Kataoka T."/>
        </authorList>
    </citation>
    <scope>NUCLEOTIDE SEQUENCE</scope>
    <source>
        <strain evidence="1">JCM 14722</strain>
    </source>
</reference>
<dbReference type="EMBL" id="AP026708">
    <property type="protein sequence ID" value="BDQ33469.1"/>
    <property type="molecule type" value="Genomic_DNA"/>
</dbReference>
<name>A0ABN6RRB0_9BACT</name>